<dbReference type="Proteomes" id="UP000292685">
    <property type="component" value="Unassembled WGS sequence"/>
</dbReference>
<evidence type="ECO:0000256" key="1">
    <source>
        <dbReference type="ARBA" id="ARBA00006284"/>
    </source>
</evidence>
<dbReference type="Gene3D" id="3.40.50.10350">
    <property type="entry name" value="Glycerate kinase, domain 1"/>
    <property type="match status" value="1"/>
</dbReference>
<dbReference type="InterPro" id="IPR036129">
    <property type="entry name" value="Glycerate_kinase_sf"/>
</dbReference>
<dbReference type="PANTHER" id="PTHR21599:SF0">
    <property type="entry name" value="GLYCERATE KINASE"/>
    <property type="match status" value="1"/>
</dbReference>
<dbReference type="OrthoDB" id="9774290at2"/>
<evidence type="ECO:0000256" key="4">
    <source>
        <dbReference type="PIRNR" id="PIRNR006078"/>
    </source>
</evidence>
<dbReference type="Pfam" id="PF02595">
    <property type="entry name" value="Gly_kinase"/>
    <property type="match status" value="1"/>
</dbReference>
<dbReference type="PANTHER" id="PTHR21599">
    <property type="entry name" value="GLYCERATE KINASE"/>
    <property type="match status" value="1"/>
</dbReference>
<dbReference type="SUPFAM" id="SSF110738">
    <property type="entry name" value="Glycerate kinase I"/>
    <property type="match status" value="1"/>
</dbReference>
<evidence type="ECO:0000313" key="5">
    <source>
        <dbReference type="EMBL" id="RZU63090.1"/>
    </source>
</evidence>
<evidence type="ECO:0000313" key="6">
    <source>
        <dbReference type="Proteomes" id="UP000292685"/>
    </source>
</evidence>
<reference evidence="5 6" key="1">
    <citation type="submission" date="2019-02" db="EMBL/GenBank/DDBJ databases">
        <title>Sequencing the genomes of 1000 actinobacteria strains.</title>
        <authorList>
            <person name="Klenk H.-P."/>
        </authorList>
    </citation>
    <scope>NUCLEOTIDE SEQUENCE [LARGE SCALE GENOMIC DNA]</scope>
    <source>
        <strain evidence="5 6">DSM 17364</strain>
    </source>
</reference>
<sequence length="391" mass="37885">MRVVVAPDKFKGSLTGAEAAAAIAAGVREIFADAEIVTLPVADGGEGTVAAAVAAGFEEHTTTVAGPTGVDHQAVFALRGATAVVELAAASGLDALPAGPDPMGATSRGTGDAIRAALDAGARTIVLGVGGSASTDGGAGMLVGLGARLLDASGTVLPDGGAALARLACVDLSGLDPRIVTTSFTLAADVDNPLLGDRGAAAVFGPQKGADEAQVVELDAALAQFVEVLDRVAGTDCAGLAGQPGAGAAGGVGFAALALLGARRRSGFQVVAELVGLHAAIAGADAVVTGEGSLDEQTLGGKAPAGVAAAAIAAGIPAHAVCGRSLLDDDARAAAGFASVLALTDLEPDPEVCMREAAVLAREAGRTIAQHLAENVGATIGTSTRTKELTS</sequence>
<dbReference type="NCBIfam" id="TIGR00045">
    <property type="entry name" value="glycerate kinase"/>
    <property type="match status" value="1"/>
</dbReference>
<organism evidence="5 6">
    <name type="scientific">Zhihengliuella halotolerans</name>
    <dbReference type="NCBI Taxonomy" id="370736"/>
    <lineage>
        <taxon>Bacteria</taxon>
        <taxon>Bacillati</taxon>
        <taxon>Actinomycetota</taxon>
        <taxon>Actinomycetes</taxon>
        <taxon>Micrococcales</taxon>
        <taxon>Micrococcaceae</taxon>
        <taxon>Zhihengliuella</taxon>
    </lineage>
</organism>
<gene>
    <name evidence="5" type="ORF">EV380_2699</name>
</gene>
<comment type="caution">
    <text evidence="5">The sequence shown here is derived from an EMBL/GenBank/DDBJ whole genome shotgun (WGS) entry which is preliminary data.</text>
</comment>
<dbReference type="GO" id="GO:0031388">
    <property type="term" value="P:organic acid phosphorylation"/>
    <property type="evidence" value="ECO:0007669"/>
    <property type="project" value="UniProtKB-UniRule"/>
</dbReference>
<comment type="similarity">
    <text evidence="1 4">Belongs to the glycerate kinase type-1 family.</text>
</comment>
<evidence type="ECO:0000256" key="2">
    <source>
        <dbReference type="ARBA" id="ARBA00022679"/>
    </source>
</evidence>
<dbReference type="Gene3D" id="3.90.1510.10">
    <property type="entry name" value="Glycerate kinase, domain 2"/>
    <property type="match status" value="1"/>
</dbReference>
<keyword evidence="6" id="KW-1185">Reference proteome</keyword>
<dbReference type="GO" id="GO:0008887">
    <property type="term" value="F:glycerate kinase activity"/>
    <property type="evidence" value="ECO:0007669"/>
    <property type="project" value="UniProtKB-UniRule"/>
</dbReference>
<keyword evidence="3 4" id="KW-0418">Kinase</keyword>
<dbReference type="RefSeq" id="WP_130451563.1">
    <property type="nucleotide sequence ID" value="NZ_SHLA01000001.1"/>
</dbReference>
<accession>A0A4Q8AFJ7</accession>
<protein>
    <submittedName>
        <fullName evidence="5">Glycerate kinase</fullName>
    </submittedName>
</protein>
<evidence type="ECO:0000256" key="3">
    <source>
        <dbReference type="ARBA" id="ARBA00022777"/>
    </source>
</evidence>
<dbReference type="AlphaFoldDB" id="A0A4Q8AFJ7"/>
<dbReference type="PIRSF" id="PIRSF006078">
    <property type="entry name" value="GlxK"/>
    <property type="match status" value="1"/>
</dbReference>
<keyword evidence="2 4" id="KW-0808">Transferase</keyword>
<name>A0A4Q8AFJ7_9MICC</name>
<proteinExistence type="inferred from homology"/>
<dbReference type="InterPro" id="IPR004381">
    <property type="entry name" value="Glycerate_kinase"/>
</dbReference>
<dbReference type="InterPro" id="IPR018193">
    <property type="entry name" value="Glyc_kinase_flavodox-like_fold"/>
</dbReference>
<dbReference type="InterPro" id="IPR018197">
    <property type="entry name" value="Glycerate_kinase_RE-like"/>
</dbReference>
<dbReference type="EMBL" id="SHLA01000001">
    <property type="protein sequence ID" value="RZU63090.1"/>
    <property type="molecule type" value="Genomic_DNA"/>
</dbReference>